<organism evidence="2 3">
    <name type="scientific">Strongylus vulgaris</name>
    <name type="common">Blood worm</name>
    <dbReference type="NCBI Taxonomy" id="40348"/>
    <lineage>
        <taxon>Eukaryota</taxon>
        <taxon>Metazoa</taxon>
        <taxon>Ecdysozoa</taxon>
        <taxon>Nematoda</taxon>
        <taxon>Chromadorea</taxon>
        <taxon>Rhabditida</taxon>
        <taxon>Rhabditina</taxon>
        <taxon>Rhabditomorpha</taxon>
        <taxon>Strongyloidea</taxon>
        <taxon>Strongylidae</taxon>
        <taxon>Strongylus</taxon>
    </lineage>
</organism>
<keyword evidence="1" id="KW-0472">Membrane</keyword>
<dbReference type="Proteomes" id="UP000270094">
    <property type="component" value="Unassembled WGS sequence"/>
</dbReference>
<feature type="transmembrane region" description="Helical" evidence="1">
    <location>
        <begin position="23"/>
        <end position="43"/>
    </location>
</feature>
<proteinExistence type="predicted"/>
<dbReference type="AlphaFoldDB" id="A0A3P7IY60"/>
<evidence type="ECO:0000256" key="1">
    <source>
        <dbReference type="SAM" id="Phobius"/>
    </source>
</evidence>
<keyword evidence="1" id="KW-0812">Transmembrane</keyword>
<keyword evidence="1" id="KW-1133">Transmembrane helix</keyword>
<evidence type="ECO:0000313" key="2">
    <source>
        <dbReference type="EMBL" id="VDM77901.1"/>
    </source>
</evidence>
<gene>
    <name evidence="2" type="ORF">SVUK_LOCUS12899</name>
</gene>
<protein>
    <submittedName>
        <fullName evidence="2">Uncharacterized protein</fullName>
    </submittedName>
</protein>
<dbReference type="EMBL" id="UYYB01100456">
    <property type="protein sequence ID" value="VDM77901.1"/>
    <property type="molecule type" value="Genomic_DNA"/>
</dbReference>
<evidence type="ECO:0000313" key="3">
    <source>
        <dbReference type="Proteomes" id="UP000270094"/>
    </source>
</evidence>
<reference evidence="2 3" key="1">
    <citation type="submission" date="2018-11" db="EMBL/GenBank/DDBJ databases">
        <authorList>
            <consortium name="Pathogen Informatics"/>
        </authorList>
    </citation>
    <scope>NUCLEOTIDE SEQUENCE [LARGE SCALE GENOMIC DNA]</scope>
</reference>
<name>A0A3P7IY60_STRVU</name>
<keyword evidence="3" id="KW-1185">Reference proteome</keyword>
<sequence>MNGCGQTLKKNTGVQTEYTNTHLLAAMPLISAVLYWDIVLLWCEPERGEQLAFATLDYVDVCSIDDPVTRNLTVFWTFAFPDSLLSSFLSDF</sequence>
<accession>A0A3P7IY60</accession>